<feature type="compositionally biased region" description="Polar residues" evidence="1">
    <location>
        <begin position="98"/>
        <end position="123"/>
    </location>
</feature>
<feature type="compositionally biased region" description="Low complexity" evidence="1">
    <location>
        <begin position="160"/>
        <end position="171"/>
    </location>
</feature>
<feature type="region of interest" description="Disordered" evidence="1">
    <location>
        <begin position="160"/>
        <end position="189"/>
    </location>
</feature>
<dbReference type="Proteomes" id="UP000708208">
    <property type="component" value="Unassembled WGS sequence"/>
</dbReference>
<proteinExistence type="predicted"/>
<protein>
    <submittedName>
        <fullName evidence="2">Uncharacterized protein</fullName>
    </submittedName>
</protein>
<keyword evidence="3" id="KW-1185">Reference proteome</keyword>
<dbReference type="EMBL" id="CAJVCH010292133">
    <property type="protein sequence ID" value="CAG7785246.1"/>
    <property type="molecule type" value="Genomic_DNA"/>
</dbReference>
<name>A0A8J2P274_9HEXA</name>
<dbReference type="AlphaFoldDB" id="A0A8J2P274"/>
<feature type="non-terminal residue" evidence="2">
    <location>
        <position position="1"/>
    </location>
</feature>
<accession>A0A8J2P274</accession>
<reference evidence="2" key="1">
    <citation type="submission" date="2021-06" db="EMBL/GenBank/DDBJ databases">
        <authorList>
            <person name="Hodson N. C."/>
            <person name="Mongue J. A."/>
            <person name="Jaron S. K."/>
        </authorList>
    </citation>
    <scope>NUCLEOTIDE SEQUENCE</scope>
</reference>
<feature type="compositionally biased region" description="Low complexity" evidence="1">
    <location>
        <begin position="180"/>
        <end position="189"/>
    </location>
</feature>
<organism evidence="2 3">
    <name type="scientific">Allacma fusca</name>
    <dbReference type="NCBI Taxonomy" id="39272"/>
    <lineage>
        <taxon>Eukaryota</taxon>
        <taxon>Metazoa</taxon>
        <taxon>Ecdysozoa</taxon>
        <taxon>Arthropoda</taxon>
        <taxon>Hexapoda</taxon>
        <taxon>Collembola</taxon>
        <taxon>Symphypleona</taxon>
        <taxon>Sminthuridae</taxon>
        <taxon>Allacma</taxon>
    </lineage>
</organism>
<evidence type="ECO:0000256" key="1">
    <source>
        <dbReference type="SAM" id="MobiDB-lite"/>
    </source>
</evidence>
<gene>
    <name evidence="2" type="ORF">AFUS01_LOCUS23879</name>
</gene>
<sequence>DSDATTQTDRITVPTTLADSVVTDQADGTTIPTTSADFVPTTQPDVTDGSTTLSDSIVTIQTNVATTATTLADLVETTDQTTLADSISIITTDKTTSGEQAEASTKPSLGGSTIIGNEATEPTVSGKEETLIPTNSAIATTELPTTVTDKAHRLKIGLETETPSTTEFSSTNLNDSGLPTTEDSNNVTTTTLALTTPRTETHESEEFLDYDAVVTYVRHSRAAKS</sequence>
<evidence type="ECO:0000313" key="2">
    <source>
        <dbReference type="EMBL" id="CAG7785246.1"/>
    </source>
</evidence>
<evidence type="ECO:0000313" key="3">
    <source>
        <dbReference type="Proteomes" id="UP000708208"/>
    </source>
</evidence>
<comment type="caution">
    <text evidence="2">The sequence shown here is derived from an EMBL/GenBank/DDBJ whole genome shotgun (WGS) entry which is preliminary data.</text>
</comment>
<feature type="region of interest" description="Disordered" evidence="1">
    <location>
        <begin position="94"/>
        <end position="127"/>
    </location>
</feature>